<sequence length="161" mass="17927">MPPTNSANEIAAWFVGNIDRDAGDSITHLKLQKLVYYAQAWSLALRGAPLFEEDLQAWAHGPVAESVYKVYRGAGWDALPPPEQVPEVSAEVAEHLSSILATYGDFSAKHLERMTHSEAPWLEARGNLPLEARSSSPISKDLMGRFYNDLYERVDDEERAA</sequence>
<geneLocation type="plasmid" evidence="2">
    <name>2</name>
</geneLocation>
<gene>
    <name evidence="2" type="ORF">MBUL_04456</name>
</gene>
<keyword evidence="2" id="KW-0614">Plasmid</keyword>
<accession>A0A679JRT5</accession>
<reference evidence="2" key="1">
    <citation type="submission" date="2019-12" db="EMBL/GenBank/DDBJ databases">
        <authorList>
            <person name="Cremers G."/>
        </authorList>
    </citation>
    <scope>NUCLEOTIDE SEQUENCE</scope>
    <source>
        <strain evidence="2">Mbul1</strain>
        <plasmid evidence="2">2</plasmid>
    </source>
</reference>
<dbReference type="AlphaFoldDB" id="A0A679JRT5"/>
<organism evidence="2">
    <name type="scientific">Methylobacterium bullatum</name>
    <dbReference type="NCBI Taxonomy" id="570505"/>
    <lineage>
        <taxon>Bacteria</taxon>
        <taxon>Pseudomonadati</taxon>
        <taxon>Pseudomonadota</taxon>
        <taxon>Alphaproteobacteria</taxon>
        <taxon>Hyphomicrobiales</taxon>
        <taxon>Methylobacteriaceae</taxon>
        <taxon>Methylobacterium</taxon>
    </lineage>
</organism>
<evidence type="ECO:0000313" key="2">
    <source>
        <dbReference type="EMBL" id="CAA2108963.1"/>
    </source>
</evidence>
<feature type="domain" description="Antitoxin SocA-like Panacea" evidence="1">
    <location>
        <begin position="31"/>
        <end position="121"/>
    </location>
</feature>
<protein>
    <recommendedName>
        <fullName evidence="1">Antitoxin SocA-like Panacea domain-containing protein</fullName>
    </recommendedName>
</protein>
<name>A0A679JRT5_9HYPH</name>
<proteinExistence type="predicted"/>
<dbReference type="InterPro" id="IPR025272">
    <property type="entry name" value="SocA_Panacea"/>
</dbReference>
<dbReference type="Pfam" id="PF13274">
    <property type="entry name" value="SocA_Panacea"/>
    <property type="match status" value="1"/>
</dbReference>
<dbReference type="EMBL" id="LR743505">
    <property type="protein sequence ID" value="CAA2108963.1"/>
    <property type="molecule type" value="Genomic_DNA"/>
</dbReference>
<evidence type="ECO:0000259" key="1">
    <source>
        <dbReference type="Pfam" id="PF13274"/>
    </source>
</evidence>